<dbReference type="Proteomes" id="UP000248724">
    <property type="component" value="Unassembled WGS sequence"/>
</dbReference>
<dbReference type="Pfam" id="PF01569">
    <property type="entry name" value="PAP2"/>
    <property type="match status" value="1"/>
</dbReference>
<reference evidence="4 5" key="1">
    <citation type="journal article" date="2017" name="Nature">
        <title>Atmospheric trace gases support primary production in Antarctic desert surface soil.</title>
        <authorList>
            <person name="Ji M."/>
            <person name="Greening C."/>
            <person name="Vanwonterghem I."/>
            <person name="Carere C.R."/>
            <person name="Bay S.K."/>
            <person name="Steen J.A."/>
            <person name="Montgomery K."/>
            <person name="Lines T."/>
            <person name="Beardall J."/>
            <person name="van Dorst J."/>
            <person name="Snape I."/>
            <person name="Stott M.B."/>
            <person name="Hugenholtz P."/>
            <person name="Ferrari B.C."/>
        </authorList>
    </citation>
    <scope>NUCLEOTIDE SEQUENCE [LARGE SCALE GENOMIC DNA]</scope>
    <source>
        <strain evidence="4">RRmetagenome_bin12</strain>
    </source>
</reference>
<accession>A0A934JWA9</accession>
<dbReference type="EMBL" id="QHBU01000206">
    <property type="protein sequence ID" value="PZR79442.1"/>
    <property type="molecule type" value="Genomic_DNA"/>
</dbReference>
<comment type="caution">
    <text evidence="4">The sequence shown here is derived from an EMBL/GenBank/DDBJ whole genome shotgun (WGS) entry which is preliminary data.</text>
</comment>
<evidence type="ECO:0000259" key="2">
    <source>
        <dbReference type="SMART" id="SM00014"/>
    </source>
</evidence>
<keyword evidence="1" id="KW-0472">Membrane</keyword>
<dbReference type="AlphaFoldDB" id="A0A2W5Z2K0"/>
<evidence type="ECO:0000313" key="6">
    <source>
        <dbReference type="Proteomes" id="UP000606991"/>
    </source>
</evidence>
<keyword evidence="1" id="KW-0812">Transmembrane</keyword>
<dbReference type="PANTHER" id="PTHR14969">
    <property type="entry name" value="SPHINGOSINE-1-PHOSPHATE PHOSPHOHYDROLASE"/>
    <property type="match status" value="1"/>
</dbReference>
<feature type="transmembrane region" description="Helical" evidence="1">
    <location>
        <begin position="119"/>
        <end position="138"/>
    </location>
</feature>
<feature type="transmembrane region" description="Helical" evidence="1">
    <location>
        <begin position="23"/>
        <end position="44"/>
    </location>
</feature>
<dbReference type="SMART" id="SM00014">
    <property type="entry name" value="acidPPc"/>
    <property type="match status" value="1"/>
</dbReference>
<feature type="domain" description="Phosphatidic acid phosphatase type 2/haloperoxidase" evidence="2">
    <location>
        <begin position="56"/>
        <end position="159"/>
    </location>
</feature>
<dbReference type="PANTHER" id="PTHR14969:SF13">
    <property type="entry name" value="AT30094P"/>
    <property type="match status" value="1"/>
</dbReference>
<reference evidence="4" key="2">
    <citation type="submission" date="2018-05" db="EMBL/GenBank/DDBJ databases">
        <authorList>
            <person name="Ferrari B."/>
        </authorList>
    </citation>
    <scope>NUCLEOTIDE SEQUENCE</scope>
    <source>
        <strain evidence="4">RRmetagenome_bin12</strain>
    </source>
</reference>
<dbReference type="InterPro" id="IPR000326">
    <property type="entry name" value="PAP2/HPO"/>
</dbReference>
<dbReference type="EMBL" id="JAEKNS010000148">
    <property type="protein sequence ID" value="MBJ7596127.1"/>
    <property type="molecule type" value="Genomic_DNA"/>
</dbReference>
<name>A0A2W5Z2K0_9BACT</name>
<keyword evidence="1" id="KW-1133">Transmembrane helix</keyword>
<dbReference type="InterPro" id="IPR036938">
    <property type="entry name" value="PAP2/HPO_sf"/>
</dbReference>
<accession>A0A2W5Z2K0</accession>
<reference evidence="3 6" key="3">
    <citation type="submission" date="2020-10" db="EMBL/GenBank/DDBJ databases">
        <title>Ca. Dormibacterota MAGs.</title>
        <authorList>
            <person name="Montgomery K."/>
        </authorList>
    </citation>
    <scope>NUCLEOTIDE SEQUENCE [LARGE SCALE GENOMIC DNA]</scope>
    <source>
        <strain evidence="3">SC8812_S17_18</strain>
    </source>
</reference>
<gene>
    <name evidence="4" type="ORF">DLM65_10745</name>
    <name evidence="3" type="ORF">JF886_14955</name>
</gene>
<dbReference type="RefSeq" id="WP_337313874.1">
    <property type="nucleotide sequence ID" value="NZ_JAEKNS010000148.1"/>
</dbReference>
<evidence type="ECO:0000313" key="4">
    <source>
        <dbReference type="EMBL" id="PZR79442.1"/>
    </source>
</evidence>
<dbReference type="Gene3D" id="1.20.144.10">
    <property type="entry name" value="Phosphatidic acid phosphatase type 2/haloperoxidase"/>
    <property type="match status" value="1"/>
</dbReference>
<feature type="transmembrane region" description="Helical" evidence="1">
    <location>
        <begin position="51"/>
        <end position="74"/>
    </location>
</feature>
<protein>
    <submittedName>
        <fullName evidence="3">Phosphatase PAP2 family protein</fullName>
    </submittedName>
</protein>
<evidence type="ECO:0000256" key="1">
    <source>
        <dbReference type="SAM" id="Phobius"/>
    </source>
</evidence>
<dbReference type="Proteomes" id="UP000606991">
    <property type="component" value="Unassembled WGS sequence"/>
</dbReference>
<proteinExistence type="predicted"/>
<evidence type="ECO:0000313" key="3">
    <source>
        <dbReference type="EMBL" id="MBJ7596127.1"/>
    </source>
</evidence>
<evidence type="ECO:0000313" key="5">
    <source>
        <dbReference type="Proteomes" id="UP000248724"/>
    </source>
</evidence>
<organism evidence="4 5">
    <name type="scientific">Candidatus Aeolococcus gillhamiae</name>
    <dbReference type="NCBI Taxonomy" id="3127015"/>
    <lineage>
        <taxon>Bacteria</taxon>
        <taxon>Bacillati</taxon>
        <taxon>Candidatus Dormiibacterota</taxon>
        <taxon>Candidatus Dormibacteria</taxon>
        <taxon>Candidatus Aeolococcales</taxon>
        <taxon>Candidatus Aeolococcaceae</taxon>
        <taxon>Candidatus Aeolococcus</taxon>
    </lineage>
</organism>
<feature type="transmembrane region" description="Helical" evidence="1">
    <location>
        <begin position="144"/>
        <end position="169"/>
    </location>
</feature>
<dbReference type="SUPFAM" id="SSF48317">
    <property type="entry name" value="Acid phosphatase/Vanadium-dependent haloperoxidase"/>
    <property type="match status" value="1"/>
</dbReference>
<sequence>MTLGDLGSSIHGLTGHSAVLDGLLRLVADYFVYGVVVVLALLWFHRDGLRAGLGFALGALLALGIGALLGTLWLEQRPFVADHFAPLIAHGADGSFPSDHLLVLGALTGACWTRARPLALVALGLSVLVAVARVFVGMHYPIDVVAGFIIGGMCGVIGWFACRPILPILERLDRQLRRRGVRPVLFGNGSPGAPSARDWVFPR</sequence>